<evidence type="ECO:0000256" key="3">
    <source>
        <dbReference type="ARBA" id="ARBA00022475"/>
    </source>
</evidence>
<dbReference type="PATRIC" id="fig|49338.4.peg.4101"/>
<keyword evidence="3" id="KW-1003">Cell membrane</keyword>
<feature type="transmembrane region" description="Helical" evidence="7">
    <location>
        <begin position="368"/>
        <end position="389"/>
    </location>
</feature>
<comment type="subcellular location">
    <subcellularLocation>
        <location evidence="1">Cell membrane</location>
        <topology evidence="1">Multi-pass membrane protein</topology>
    </subcellularLocation>
</comment>
<organism evidence="9">
    <name type="scientific">Desulfitobacterium hafniense</name>
    <name type="common">Desulfitobacterium frappieri</name>
    <dbReference type="NCBI Taxonomy" id="49338"/>
    <lineage>
        <taxon>Bacteria</taxon>
        <taxon>Bacillati</taxon>
        <taxon>Bacillota</taxon>
        <taxon>Clostridia</taxon>
        <taxon>Eubacteriales</taxon>
        <taxon>Desulfitobacteriaceae</taxon>
        <taxon>Desulfitobacterium</taxon>
    </lineage>
</organism>
<feature type="transmembrane region" description="Helical" evidence="7">
    <location>
        <begin position="79"/>
        <end position="98"/>
    </location>
</feature>
<feature type="transmembrane region" description="Helical" evidence="7">
    <location>
        <begin position="140"/>
        <end position="163"/>
    </location>
</feature>
<dbReference type="Pfam" id="PF07690">
    <property type="entry name" value="MFS_1"/>
    <property type="match status" value="1"/>
</dbReference>
<evidence type="ECO:0000259" key="8">
    <source>
        <dbReference type="PROSITE" id="PS50850"/>
    </source>
</evidence>
<dbReference type="AlphaFoldDB" id="A0A098B4D9"/>
<dbReference type="SUPFAM" id="SSF103473">
    <property type="entry name" value="MFS general substrate transporter"/>
    <property type="match status" value="1"/>
</dbReference>
<name>A0A098B4D9_DESHA</name>
<sequence length="408" mass="43791">MNEFIAIFKEKGKVLLPILLFIVFQSAFNAFSPVLKGISAEFPEVSVTLIQMVITLPSLLSLPMQLLSGVFSTYLRKKTLVQIALCFMLIGGLAPILVHSSIYAIFVSCGLIGLGQGLLISVSAALITEHFDGNQRGTVFGFKQVASSAGIMFLTLCIGYLAMSAWYNAYWVYLLVIPVLIVVTMYLPKGELDAKLLGKGVGASTVKAILNPSFFYMCFMLFFMGALLFTFYTNISMMVVEKGLGEASAVGQVTALNSFMTIGVGLIIGLVLRAAKKYLMVVAMVVLSIAFFILFSANTFAVVCYGGIAFGIGAGLQQASTLYFLSEAVPKSSSTLGIGLGMAFISFGVNFSPLMVNTLKGVIFNMPNASGSMLVAACGYIVLMIIDIIRETFFNKDSKIGYPASKAI</sequence>
<feature type="transmembrane region" description="Helical" evidence="7">
    <location>
        <begin position="104"/>
        <end position="128"/>
    </location>
</feature>
<feature type="transmembrane region" description="Helical" evidence="7">
    <location>
        <begin position="169"/>
        <end position="187"/>
    </location>
</feature>
<evidence type="ECO:0000256" key="2">
    <source>
        <dbReference type="ARBA" id="ARBA00022448"/>
    </source>
</evidence>
<evidence type="ECO:0000256" key="4">
    <source>
        <dbReference type="ARBA" id="ARBA00022692"/>
    </source>
</evidence>
<evidence type="ECO:0000256" key="1">
    <source>
        <dbReference type="ARBA" id="ARBA00004651"/>
    </source>
</evidence>
<dbReference type="PANTHER" id="PTHR43124:SF3">
    <property type="entry name" value="CHLORAMPHENICOL EFFLUX PUMP RV0191"/>
    <property type="match status" value="1"/>
</dbReference>
<dbReference type="InterPro" id="IPR050189">
    <property type="entry name" value="MFS_Efflux_Transporters"/>
</dbReference>
<dbReference type="InterPro" id="IPR020846">
    <property type="entry name" value="MFS_dom"/>
</dbReference>
<dbReference type="RefSeq" id="WP_015943728.1">
    <property type="nucleotide sequence ID" value="NZ_LK996017.1"/>
</dbReference>
<protein>
    <submittedName>
        <fullName evidence="9">Major facilitator super MFS 1</fullName>
    </submittedName>
</protein>
<evidence type="ECO:0000256" key="5">
    <source>
        <dbReference type="ARBA" id="ARBA00022989"/>
    </source>
</evidence>
<dbReference type="Gene3D" id="1.20.1250.20">
    <property type="entry name" value="MFS general substrate transporter like domains"/>
    <property type="match status" value="1"/>
</dbReference>
<gene>
    <name evidence="9" type="ORF">DPCES_3818</name>
</gene>
<feature type="transmembrane region" description="Helical" evidence="7">
    <location>
        <begin position="45"/>
        <end position="67"/>
    </location>
</feature>
<dbReference type="InterPro" id="IPR011701">
    <property type="entry name" value="MFS"/>
</dbReference>
<dbReference type="PANTHER" id="PTHR43124">
    <property type="entry name" value="PURINE EFFLUX PUMP PBUE"/>
    <property type="match status" value="1"/>
</dbReference>
<feature type="transmembrane region" description="Helical" evidence="7">
    <location>
        <begin position="337"/>
        <end position="356"/>
    </location>
</feature>
<feature type="domain" description="Major facilitator superfamily (MFS) profile" evidence="8">
    <location>
        <begin position="5"/>
        <end position="399"/>
    </location>
</feature>
<dbReference type="EMBL" id="LK996017">
    <property type="protein sequence ID" value="CDX03704.1"/>
    <property type="molecule type" value="Genomic_DNA"/>
</dbReference>
<proteinExistence type="predicted"/>
<keyword evidence="4 7" id="KW-0812">Transmembrane</keyword>
<evidence type="ECO:0000256" key="6">
    <source>
        <dbReference type="ARBA" id="ARBA00023136"/>
    </source>
</evidence>
<dbReference type="InterPro" id="IPR036259">
    <property type="entry name" value="MFS_trans_sf"/>
</dbReference>
<dbReference type="InterPro" id="IPR005829">
    <property type="entry name" value="Sugar_transporter_CS"/>
</dbReference>
<dbReference type="PROSITE" id="PS00217">
    <property type="entry name" value="SUGAR_TRANSPORT_2"/>
    <property type="match status" value="1"/>
</dbReference>
<keyword evidence="2" id="KW-0813">Transport</keyword>
<dbReference type="GO" id="GO:0005886">
    <property type="term" value="C:plasma membrane"/>
    <property type="evidence" value="ECO:0007669"/>
    <property type="project" value="UniProtKB-SubCell"/>
</dbReference>
<keyword evidence="5 7" id="KW-1133">Transmembrane helix</keyword>
<dbReference type="PROSITE" id="PS50850">
    <property type="entry name" value="MFS"/>
    <property type="match status" value="1"/>
</dbReference>
<feature type="transmembrane region" description="Helical" evidence="7">
    <location>
        <begin position="208"/>
        <end position="229"/>
    </location>
</feature>
<keyword evidence="6 7" id="KW-0472">Membrane</keyword>
<reference evidence="9" key="1">
    <citation type="submission" date="2014-07" db="EMBL/GenBank/DDBJ databases">
        <authorList>
            <person name="Hornung V.Bastian."/>
        </authorList>
    </citation>
    <scope>NUCLEOTIDE SEQUENCE</scope>
    <source>
        <strain evidence="9">PCE-S</strain>
    </source>
</reference>
<evidence type="ECO:0000256" key="7">
    <source>
        <dbReference type="SAM" id="Phobius"/>
    </source>
</evidence>
<evidence type="ECO:0000313" key="9">
    <source>
        <dbReference type="EMBL" id="CDX03704.1"/>
    </source>
</evidence>
<feature type="transmembrane region" description="Helical" evidence="7">
    <location>
        <begin position="249"/>
        <end position="271"/>
    </location>
</feature>
<accession>A0A098B4D9</accession>
<dbReference type="GO" id="GO:0022857">
    <property type="term" value="F:transmembrane transporter activity"/>
    <property type="evidence" value="ECO:0007669"/>
    <property type="project" value="InterPro"/>
</dbReference>
<feature type="transmembrane region" description="Helical" evidence="7">
    <location>
        <begin position="278"/>
        <end position="297"/>
    </location>
</feature>